<dbReference type="GO" id="GO:0008237">
    <property type="term" value="F:metallopeptidase activity"/>
    <property type="evidence" value="ECO:0007669"/>
    <property type="project" value="InterPro"/>
</dbReference>
<proteinExistence type="predicted"/>
<reference evidence="4 5" key="1">
    <citation type="submission" date="2018-03" db="EMBL/GenBank/DDBJ databases">
        <title>Diverse roseophage infecting Ruegeria pomeroyi DSS-3.</title>
        <authorList>
            <person name="Zhan Y."/>
            <person name="Chen F."/>
            <person name="Wommack E."/>
            <person name="Nasko D."/>
        </authorList>
    </citation>
    <scope>NUCLEOTIDE SEQUENCE [LARGE SCALE GENOMIC DNA]</scope>
</reference>
<feature type="compositionally biased region" description="Polar residues" evidence="1">
    <location>
        <begin position="897"/>
        <end position="910"/>
    </location>
</feature>
<feature type="domain" description="Virion DNA-directed RNA polymerase" evidence="2">
    <location>
        <begin position="2040"/>
        <end position="2178"/>
    </location>
</feature>
<dbReference type="Proteomes" id="UP000250784">
    <property type="component" value="Segment"/>
</dbReference>
<dbReference type="InterPro" id="IPR054062">
    <property type="entry name" value="vRNAP_dom2"/>
</dbReference>
<dbReference type="Gene3D" id="3.30.70.2440">
    <property type="match status" value="2"/>
</dbReference>
<feature type="region of interest" description="Disordered" evidence="1">
    <location>
        <begin position="2436"/>
        <end position="2464"/>
    </location>
</feature>
<evidence type="ECO:0000313" key="5">
    <source>
        <dbReference type="Proteomes" id="UP000250784"/>
    </source>
</evidence>
<dbReference type="InterPro" id="IPR024079">
    <property type="entry name" value="MetalloPept_cat_dom_sf"/>
</dbReference>
<organism evidence="4 5">
    <name type="scientific">Ruegeria phage vB_RpoP-V13</name>
    <dbReference type="NCBI Taxonomy" id="2218612"/>
    <lineage>
        <taxon>Viruses</taxon>
        <taxon>Duplodnaviria</taxon>
        <taxon>Heunggongvirae</taxon>
        <taxon>Uroviricota</taxon>
        <taxon>Caudoviricetes</taxon>
        <taxon>Schitoviridae</taxon>
        <taxon>Rhodovirinae</taxon>
        <taxon>Pomeroyivirus</taxon>
        <taxon>Pomeroyivirus V13</taxon>
    </lineage>
</organism>
<feature type="region of interest" description="Disordered" evidence="1">
    <location>
        <begin position="1173"/>
        <end position="1209"/>
    </location>
</feature>
<evidence type="ECO:0000259" key="3">
    <source>
        <dbReference type="Pfam" id="PF21867"/>
    </source>
</evidence>
<dbReference type="Pfam" id="PF21769">
    <property type="entry name" value="vRNAP_dom"/>
    <property type="match status" value="1"/>
</dbReference>
<dbReference type="SUPFAM" id="SSF55486">
    <property type="entry name" value="Metalloproteases ('zincins'), catalytic domain"/>
    <property type="match status" value="1"/>
</dbReference>
<evidence type="ECO:0000256" key="1">
    <source>
        <dbReference type="SAM" id="MobiDB-lite"/>
    </source>
</evidence>
<dbReference type="InterPro" id="IPR049432">
    <property type="entry name" value="vRNAP_dom"/>
</dbReference>
<feature type="compositionally biased region" description="Gly residues" evidence="1">
    <location>
        <begin position="2439"/>
        <end position="2457"/>
    </location>
</feature>
<feature type="compositionally biased region" description="Polar residues" evidence="1">
    <location>
        <begin position="955"/>
        <end position="966"/>
    </location>
</feature>
<evidence type="ECO:0000313" key="4">
    <source>
        <dbReference type="EMBL" id="AWY09411.1"/>
    </source>
</evidence>
<feature type="compositionally biased region" description="Low complexity" evidence="1">
    <location>
        <begin position="1192"/>
        <end position="1203"/>
    </location>
</feature>
<sequence length="3545" mass="387769">MVDTARPSLSAEDEIANALRDSTFQDVTAVAQDRGNDRADQELQQDLANMTQLQLRAKYGDRVALNRNRLIDGRNRLTESDEASRTIGEAISDTAFAFGNSVYRGIGTLSNLAYGYAEGALDGDPNTTGAGQAAKYLDAHNQVVAIMQQVTLSDQLKERQRFEGIASELDKEDSANQATREIQEGADPFWAGLRQQGRDAINALERNASDPMLAGNIIADGVGSLASSAPLAGAGGLIAKGASQALVKNALTQRVALAVGTSAGAGVSEVSSVYAQAASDVMGLDTNQLLQSSSVMQGLVAEGLSPEEAKVQLAGMTAETAAVRQMAPALALGFITSRFERMPLGAFADSGIAKGMLQIAGEGLEEAGQEFSGAVNQNIAVEQFAQIGRAALEGAGEQAALGMLGGLGMAGVSATPAAAVGTVRAGVNTGRAAADALFNDVTYNDPLRQEIFGREAPAARAAAVASDLAVKAKEQAVSVASTVSQSEVVAKAVDTVKTKDAKIAQKVSQEALDVSQTVSDDMASGSYSDEVVASVAPETTSGSYAGLEGGNVFETVAAISAKAAEKGFRPTAEDTQYANAQIQRLRQVAGSLSPRAKRQVAGLLSSKFVEKVEAEATKLDLNKETPTGEVTPQEVETTVNVASSNPANVNPERVNKILEESGENITPLKNKILKVASAVSGSVNRNAEAQVEISRGEQIALTQNGEKAGKAKSIKDTTRSILADGWTDRNGKDLRSVNDFAADLIKGIQSPDGTVVDKQGRPSKVQAVAEQFNNFAQHMVNRVNALNESFDSNYISQKTGKLVGRGVKFRGLANGTKWYDANDPQNYFSPLAYHRGDPNSVALAQQVEADTIATVEALNAFKQEFPELFQGMPDVVVPVLKREGDQTPTAIDEDTPQAVSEEQNQQTQEEFISPAAVEEETAVSDEQQQDTAVEAASQTIDEEGNSEGGADETGANATDETVTTEEIASEEQITDDSTEEEIRGWMNNPEAWSEADRTRVNEKSNDLVKASKDLITEYFGENVAKRLHRVIVYPANKALGPGYAHVSDDGKTREIYISDALMKDGKLTKLGKAVVLHEMAHVVDFSNHPTFISAQTTFQPGGAIYQEALFLEAHSPWVKDRMDYANSYKGDDPVSHRAELFAVMSEFYFSKDGSILENSPAILALMEEVYGPRTRSETTGVTTDDEQTSTNESPAEGAGSGAVEEGRTRKVNPEFSKVFKEKNTEGHPKNLGEFLTKMQESGAMNTETLEFVKTLAPLLRNLLNARLQEKTTDNKVKKSILDHIKDGRTIFRRFKAGLLVDPETGRYDDDMVDLAAVAVADWLITNKGSDPRKLDDTLEKLGLSIHDINDEDHMSVMLGVPPANAADGLASDILRMWDVTADNEAQTDAIHGIAQGFAKEIFTVLSNDPNTNYLTVEPLTIKRDDRKVKTETILVNSDEMKAVRQKVLAANESGMKLTAKEVMFNETRPIYSIGTKIPSVASRQNRSSVQLSGLERRALQKMQDTPNYLDEGMATIIANLGEGVLQEILGYRFDVEEIQNPVLRRSVRGKNASILADIDEIIALGGNDSLTADTPVYFPVGITKVGRHQYQGPNPQSNKLMRSLITPTWSTVSVSNLNNFWLAVGQASDIKGINKAEKLSHADIVKNAPEAFYAKYGDAVKQIKSLIQSGTMDQDALKQALGVVEPQQLKAVLAVAQLEIAVENGDSTFRTSLSFELDGLTNGVANMMINFGQGELTDEDYWNFQRVGFFPGKKNQTVNKYFAQVGALDMYETVARLGDQMLKLAQGSNSQRDWQKEQKKAAIRLAAVIGNFDPETGNMSRNTAKNPMTKVNYGSGVKGVAVGVADDMLLEFYKQLEVKPENVKMDDYFYPGFTKDMNALGINVNDTSNKSFVAYPDQVEKFRTAIQYSIGNVLTEATKETIGSKINDLNDLMVLSTNLQSKYLQAMYEKKVAKLGEDLADDRIIERTKDGAPKLAQIPQKYFRALEKELMQMSPIFVSDEQTLAIGGFEKRLSNLLTSSNYDEKLAQKALMPQPDDVGVKSIPFTVIGTGDAMMMNLIFGNENAPNDVLGIFDGLDIPLEKIQEYAPFVNEQVAKSWDRDVLSMAIANFDGFLSHPDLDQTVLAETLDGLMQENKKESLNGMDSPEKIQKSLQERLRENQARKAVFKQLAISVDQMGGSDIGFTREGEEVSLIEINHRIRRLLEQKPQKVENDVKEPVFETTVKDLYTAMKLNQKQLDVLELVQARSQDTRVIMGTVEQLRAWMEQNTPDSANVLLDVKGAYDPVNNIMYLTSKNPETFIHEVIHTTTFNKVLDHYEGNTNKWVQNIENLMNEFLAIESQGQNVMNAQAAILRHVNQTDPFRKAAALNEFMAWSLSNQHVRDKLKSTETNTLKSLAAKVVKLMQRMFGGIVPTDMYSALTFNTALLMNPSLEEKFADGTGGNGDGGDNGGNGNGGDGGERTPLGNNMTNYWIETLEKWIDTQDISTETGNRRLRNLALDQANADRVMDTLRQAGLLRNALDRQTFRAIYGILKSEMILDPNSLIALTKVFQHVEANMTPEMFGSGSEAANTYSAVLNSFGSFQRGETSDAVAVLFALSQTSEKFRAVLDQIPEPETGEPGVGLNAFMARGTAIFMNKLMGTIQDGAPKEVMDGLKKTIIDANREKEYAVLRKVTSSLDAADAYFSGQLSRAAEGMRTIDAQTKASTASKARKYIVSALTLGTNLLDRPGSELTAQAAQKSVHMGLPILSLVPIRELVDEFVGTNRLNKDFVAMLDVVNTKISGLRQSFREDLPGILNAEFQTQPVKEQWESMHKTLGATDFTRLVNIQNMQRSMQILEESGVRQSRIQAAETQLQGMLSGSDFSDALDKAKQLADFMNKKGAGKLLVRNAYAIAKNLDGGFVEVAVPVLDELISLYAVDTMDADVRETTVQLWQNEPQAMTAMISYLQSLNEAEDQKAVSEMAKLNGYKGYVPNIGKDNHRVVVALDSAEEEMIHRGFKKMAPFTGDVDSLYPRSYYVTNISHQGMYSQGIMQNVAMTYRGVDVNTGMSVTGDTAGFIYGQDVIERVVETMLDDSFELENNGETLMPVFDEDGAIMGFERSIAPEVAEAFLGRQDNLAVNMGAWAGRQIEEELAYQYNIALVDKLDDLWQNREPGTDKEFVNLKKTNDKIYKESFNLIPVAVKRYMDGKFDGNGMMVPESMVNLSVGYREASVADLWTGKTRMPKELVKGVQAVTRMQLGQTSLRTLLVKGEKAGQSLVSDAKDIIVVKSLVVPLANTQANVIQLANNGVPVKQIVKNYRLKLAEITEFNKNSVKLMQLESKKRLTTDPRQRRLLDDKIKVINDLNARMTIAPMIAAGAYKQLSEGLTDIDVAATSGGLAEWMEKQTAKLPDTMAAIAQNAMVSKSTKLYQAANRATQYGDFLAKSIYYDHLLEQGLSKEEAIVRMNEEFVNFSFPAGRFRSMLERNGVLWFPSFKLRIAKIAAKQMRENPVRSMALNVPFDFGGPIEDNIFSVIGDGRIDYATGWEMLFAAPELNPWVNLMNG</sequence>
<dbReference type="Gene3D" id="3.40.390.10">
    <property type="entry name" value="Collagenase (Catalytic Domain)"/>
    <property type="match status" value="1"/>
</dbReference>
<feature type="compositionally biased region" description="Acidic residues" evidence="1">
    <location>
        <begin position="967"/>
        <end position="979"/>
    </location>
</feature>
<dbReference type="EMBL" id="MH015256">
    <property type="protein sequence ID" value="AWY09411.1"/>
    <property type="molecule type" value="Genomic_DNA"/>
</dbReference>
<feature type="domain" description="Virion DNA-directed RNA polymerase" evidence="3">
    <location>
        <begin position="1495"/>
        <end position="1604"/>
    </location>
</feature>
<dbReference type="Pfam" id="PF06167">
    <property type="entry name" value="Peptidase_M90"/>
    <property type="match status" value="1"/>
</dbReference>
<feature type="region of interest" description="Disordered" evidence="1">
    <location>
        <begin position="886"/>
        <end position="981"/>
    </location>
</feature>
<protein>
    <submittedName>
        <fullName evidence="4">Virion-encapsulated RNA polymerase</fullName>
    </submittedName>
</protein>
<dbReference type="Pfam" id="PF21867">
    <property type="entry name" value="vRNAP_dom_2"/>
    <property type="match status" value="1"/>
</dbReference>
<keyword evidence="5" id="KW-1185">Reference proteome</keyword>
<gene>
    <name evidence="4" type="ORF">vBRpoPV13_54</name>
</gene>
<name>A0A2Z4QHU9_9CAUD</name>
<feature type="compositionally biased region" description="Polar residues" evidence="1">
    <location>
        <begin position="924"/>
        <end position="939"/>
    </location>
</feature>
<dbReference type="InterPro" id="IPR010384">
    <property type="entry name" value="MtfA_fam"/>
</dbReference>
<evidence type="ECO:0000259" key="2">
    <source>
        <dbReference type="Pfam" id="PF21769"/>
    </source>
</evidence>
<accession>A0A2Z4QHU9</accession>